<evidence type="ECO:0000256" key="3">
    <source>
        <dbReference type="ARBA" id="ARBA00022692"/>
    </source>
</evidence>
<feature type="transmembrane region" description="Helical" evidence="6">
    <location>
        <begin position="96"/>
        <end position="114"/>
    </location>
</feature>
<feature type="non-terminal residue" evidence="8">
    <location>
        <position position="1"/>
    </location>
</feature>
<evidence type="ECO:0000259" key="7">
    <source>
        <dbReference type="Pfam" id="PF02308"/>
    </source>
</evidence>
<dbReference type="PANTHER" id="PTHR33778">
    <property type="entry name" value="PROTEIN MGTC"/>
    <property type="match status" value="1"/>
</dbReference>
<keyword evidence="5 6" id="KW-0472">Membrane</keyword>
<comment type="subcellular location">
    <subcellularLocation>
        <location evidence="1">Cell membrane</location>
        <topology evidence="1">Multi-pass membrane protein</topology>
    </subcellularLocation>
</comment>
<accession>A0A381QGL2</accession>
<dbReference type="Pfam" id="PF02308">
    <property type="entry name" value="MgtC"/>
    <property type="match status" value="1"/>
</dbReference>
<evidence type="ECO:0000256" key="2">
    <source>
        <dbReference type="ARBA" id="ARBA00022475"/>
    </source>
</evidence>
<gene>
    <name evidence="8" type="ORF">METZ01_LOCUS31336</name>
</gene>
<protein>
    <recommendedName>
        <fullName evidence="7">MgtC/SapB/SrpB/YhiD N-terminal domain-containing protein</fullName>
    </recommendedName>
</protein>
<feature type="transmembrane region" description="Helical" evidence="6">
    <location>
        <begin position="6"/>
        <end position="26"/>
    </location>
</feature>
<evidence type="ECO:0000256" key="6">
    <source>
        <dbReference type="SAM" id="Phobius"/>
    </source>
</evidence>
<evidence type="ECO:0000256" key="1">
    <source>
        <dbReference type="ARBA" id="ARBA00004651"/>
    </source>
</evidence>
<feature type="domain" description="MgtC/SapB/SrpB/YhiD N-terminal" evidence="7">
    <location>
        <begin position="13"/>
        <end position="135"/>
    </location>
</feature>
<dbReference type="InterPro" id="IPR003416">
    <property type="entry name" value="MgtC/SapB/SrpB/YhiD_fam"/>
</dbReference>
<reference evidence="8" key="1">
    <citation type="submission" date="2018-05" db="EMBL/GenBank/DDBJ databases">
        <authorList>
            <person name="Lanie J.A."/>
            <person name="Ng W.-L."/>
            <person name="Kazmierczak K.M."/>
            <person name="Andrzejewski T.M."/>
            <person name="Davidsen T.M."/>
            <person name="Wayne K.J."/>
            <person name="Tettelin H."/>
            <person name="Glass J.I."/>
            <person name="Rusch D."/>
            <person name="Podicherti R."/>
            <person name="Tsui H.-C.T."/>
            <person name="Winkler M.E."/>
        </authorList>
    </citation>
    <scope>NUCLEOTIDE SEQUENCE</scope>
</reference>
<evidence type="ECO:0000256" key="5">
    <source>
        <dbReference type="ARBA" id="ARBA00023136"/>
    </source>
</evidence>
<name>A0A381QGL2_9ZZZZ</name>
<proteinExistence type="predicted"/>
<evidence type="ECO:0000256" key="4">
    <source>
        <dbReference type="ARBA" id="ARBA00022989"/>
    </source>
</evidence>
<dbReference type="AlphaFoldDB" id="A0A381QGL2"/>
<feature type="transmembrane region" description="Helical" evidence="6">
    <location>
        <begin position="64"/>
        <end position="84"/>
    </location>
</feature>
<feature type="transmembrane region" description="Helical" evidence="6">
    <location>
        <begin position="120"/>
        <end position="140"/>
    </location>
</feature>
<sequence>VDAPSSLELIGRLGLALALGAVLGLERETRHKTAGLRTHSLVALGAALFTIAGAYAVVGPQNDPSRVAAQVVTGIGFIGAGAMIRSGFTVTGITTAATLWMAAAFGIAAAMGLYTVSVVAGAMALVVVVTFGPLKPYVLFRRSRRRFEVQYRPGHGTLDALFIGLESGGGRIMGVLTTESDDPSQDLRQTTIDVRGLADVELAKVLAAIADRDEVIEIDHAPANGT</sequence>
<organism evidence="8">
    <name type="scientific">marine metagenome</name>
    <dbReference type="NCBI Taxonomy" id="408172"/>
    <lineage>
        <taxon>unclassified sequences</taxon>
        <taxon>metagenomes</taxon>
        <taxon>ecological metagenomes</taxon>
    </lineage>
</organism>
<dbReference type="GO" id="GO:0005886">
    <property type="term" value="C:plasma membrane"/>
    <property type="evidence" value="ECO:0007669"/>
    <property type="project" value="UniProtKB-SubCell"/>
</dbReference>
<dbReference type="EMBL" id="UINC01001355">
    <property type="protein sequence ID" value="SUZ78482.1"/>
    <property type="molecule type" value="Genomic_DNA"/>
</dbReference>
<dbReference type="PRINTS" id="PR01837">
    <property type="entry name" value="MGTCSAPBPROT"/>
</dbReference>
<dbReference type="PANTHER" id="PTHR33778:SF1">
    <property type="entry name" value="MAGNESIUM TRANSPORTER YHID-RELATED"/>
    <property type="match status" value="1"/>
</dbReference>
<keyword evidence="4 6" id="KW-1133">Transmembrane helix</keyword>
<keyword evidence="3 6" id="KW-0812">Transmembrane</keyword>
<feature type="transmembrane region" description="Helical" evidence="6">
    <location>
        <begin position="38"/>
        <end position="58"/>
    </location>
</feature>
<evidence type="ECO:0000313" key="8">
    <source>
        <dbReference type="EMBL" id="SUZ78482.1"/>
    </source>
</evidence>
<dbReference type="InterPro" id="IPR049177">
    <property type="entry name" value="MgtC_SapB_SrpB_YhiD_N"/>
</dbReference>
<keyword evidence="2" id="KW-1003">Cell membrane</keyword>